<protein>
    <recommendedName>
        <fullName evidence="1">SnoaL-like domain-containing protein</fullName>
    </recommendedName>
</protein>
<evidence type="ECO:0000259" key="1">
    <source>
        <dbReference type="Pfam" id="PF13577"/>
    </source>
</evidence>
<sequence>MAVSPDSIAQLERAITNLADRLQNLEDITAIRHLHHSYGYYSDKCLYPSVVDLFSDSPLASVHFLNGVWHGKTGITRLFVDWFGVLFTGGTNKPTKGLLLDHLMMQDIITISQNESGQRTAKGRFRCFLQGGSHTSIAKENRPKGVQEQFWEGGLYENEYIFEDGKWKILTLGYNMLWQADYEKGWFGGEAMTGVEKCFPEDPLGPDEIVTEGKEVWPETRMLPFHYSHPVTGATVG</sequence>
<evidence type="ECO:0000313" key="2">
    <source>
        <dbReference type="EMBL" id="KAF4635917.1"/>
    </source>
</evidence>
<dbReference type="Pfam" id="PF13577">
    <property type="entry name" value="SnoaL_4"/>
    <property type="match status" value="1"/>
</dbReference>
<dbReference type="EMBL" id="JAAMPI010000092">
    <property type="protein sequence ID" value="KAF4635917.1"/>
    <property type="molecule type" value="Genomic_DNA"/>
</dbReference>
<keyword evidence="3" id="KW-1185">Reference proteome</keyword>
<gene>
    <name evidence="2" type="ORF">G7Y89_g2168</name>
</gene>
<dbReference type="Proteomes" id="UP000566819">
    <property type="component" value="Unassembled WGS sequence"/>
</dbReference>
<dbReference type="Gene3D" id="3.10.450.50">
    <property type="match status" value="1"/>
</dbReference>
<dbReference type="SUPFAM" id="SSF54427">
    <property type="entry name" value="NTF2-like"/>
    <property type="match status" value="1"/>
</dbReference>
<proteinExistence type="predicted"/>
<dbReference type="OrthoDB" id="5175824at2759"/>
<name>A0A8H4RWS3_9HELO</name>
<dbReference type="InterPro" id="IPR037401">
    <property type="entry name" value="SnoaL-like"/>
</dbReference>
<accession>A0A8H4RWS3</accession>
<reference evidence="2 3" key="1">
    <citation type="submission" date="2020-03" db="EMBL/GenBank/DDBJ databases">
        <title>Draft Genome Sequence of Cudoniella acicularis.</title>
        <authorList>
            <person name="Buettner E."/>
            <person name="Kellner H."/>
        </authorList>
    </citation>
    <scope>NUCLEOTIDE SEQUENCE [LARGE SCALE GENOMIC DNA]</scope>
    <source>
        <strain evidence="2 3">DSM 108380</strain>
    </source>
</reference>
<organism evidence="2 3">
    <name type="scientific">Cudoniella acicularis</name>
    <dbReference type="NCBI Taxonomy" id="354080"/>
    <lineage>
        <taxon>Eukaryota</taxon>
        <taxon>Fungi</taxon>
        <taxon>Dikarya</taxon>
        <taxon>Ascomycota</taxon>
        <taxon>Pezizomycotina</taxon>
        <taxon>Leotiomycetes</taxon>
        <taxon>Helotiales</taxon>
        <taxon>Tricladiaceae</taxon>
        <taxon>Cudoniella</taxon>
    </lineage>
</organism>
<comment type="caution">
    <text evidence="2">The sequence shown here is derived from an EMBL/GenBank/DDBJ whole genome shotgun (WGS) entry which is preliminary data.</text>
</comment>
<dbReference type="AlphaFoldDB" id="A0A8H4RWS3"/>
<dbReference type="InterPro" id="IPR032710">
    <property type="entry name" value="NTF2-like_dom_sf"/>
</dbReference>
<feature type="domain" description="SnoaL-like" evidence="1">
    <location>
        <begin position="24"/>
        <end position="170"/>
    </location>
</feature>
<evidence type="ECO:0000313" key="3">
    <source>
        <dbReference type="Proteomes" id="UP000566819"/>
    </source>
</evidence>